<evidence type="ECO:0000313" key="1">
    <source>
        <dbReference type="EMBL" id="CUX15847.1"/>
    </source>
</evidence>
<proteinExistence type="predicted"/>
<sequence length="56" mass="6018">MEIHAAARFSAVQGRPGTETRARQGEDVVSIGFYLLPAEYGGGGGQKITYLHLVKI</sequence>
<accession>A0A1S7P4E1</accession>
<dbReference type="Proteomes" id="UP000191897">
    <property type="component" value="Unassembled WGS sequence"/>
</dbReference>
<dbReference type="EMBL" id="FBWC01000008">
    <property type="protein sequence ID" value="CUX15847.1"/>
    <property type="molecule type" value="Genomic_DNA"/>
</dbReference>
<dbReference type="AlphaFoldDB" id="A0A1S7P4E1"/>
<protein>
    <submittedName>
        <fullName evidence="1">Uncharacterized protein</fullName>
    </submittedName>
</protein>
<reference evidence="1 2" key="1">
    <citation type="submission" date="2016-01" db="EMBL/GenBank/DDBJ databases">
        <authorList>
            <person name="Oliw E.H."/>
        </authorList>
    </citation>
    <scope>NUCLEOTIDE SEQUENCE [LARGE SCALE GENOMIC DNA]</scope>
    <source>
        <strain evidence="1 2">Kerr 14</strain>
    </source>
</reference>
<evidence type="ECO:0000313" key="2">
    <source>
        <dbReference type="Proteomes" id="UP000191897"/>
    </source>
</evidence>
<name>A0A1S7P4E1_AGRTU</name>
<organism evidence="1 2">
    <name type="scientific">Agrobacterium tumefaciens str. Kerr 14</name>
    <dbReference type="NCBI Taxonomy" id="1183424"/>
    <lineage>
        <taxon>Bacteria</taxon>
        <taxon>Pseudomonadati</taxon>
        <taxon>Pseudomonadota</taxon>
        <taxon>Alphaproteobacteria</taxon>
        <taxon>Hyphomicrobiales</taxon>
        <taxon>Rhizobiaceae</taxon>
        <taxon>Rhizobium/Agrobacterium group</taxon>
        <taxon>Agrobacterium</taxon>
        <taxon>Agrobacterium tumefaciens complex</taxon>
    </lineage>
</organism>
<gene>
    <name evidence="1" type="ORF">AGR4C_Cc160058</name>
</gene>